<keyword evidence="1" id="KW-0472">Membrane</keyword>
<comment type="caution">
    <text evidence="2">The sequence shown here is derived from an EMBL/GenBank/DDBJ whole genome shotgun (WGS) entry which is preliminary data.</text>
</comment>
<name>A0A918NFL7_9GAMM</name>
<keyword evidence="1" id="KW-0812">Transmembrane</keyword>
<reference evidence="2" key="2">
    <citation type="submission" date="2020-09" db="EMBL/GenBank/DDBJ databases">
        <authorList>
            <person name="Sun Q."/>
            <person name="Kim S."/>
        </authorList>
    </citation>
    <scope>NUCLEOTIDE SEQUENCE</scope>
    <source>
        <strain evidence="2">KCTC 22169</strain>
    </source>
</reference>
<keyword evidence="1" id="KW-1133">Transmembrane helix</keyword>
<evidence type="ECO:0000313" key="3">
    <source>
        <dbReference type="Proteomes" id="UP000626148"/>
    </source>
</evidence>
<organism evidence="2 3">
    <name type="scientific">Saccharospirillum salsuginis</name>
    <dbReference type="NCBI Taxonomy" id="418750"/>
    <lineage>
        <taxon>Bacteria</taxon>
        <taxon>Pseudomonadati</taxon>
        <taxon>Pseudomonadota</taxon>
        <taxon>Gammaproteobacteria</taxon>
        <taxon>Oceanospirillales</taxon>
        <taxon>Saccharospirillaceae</taxon>
        <taxon>Saccharospirillum</taxon>
    </lineage>
</organism>
<feature type="transmembrane region" description="Helical" evidence="1">
    <location>
        <begin position="6"/>
        <end position="29"/>
    </location>
</feature>
<protein>
    <submittedName>
        <fullName evidence="2">Uncharacterized protein</fullName>
    </submittedName>
</protein>
<feature type="transmembrane region" description="Helical" evidence="1">
    <location>
        <begin position="50"/>
        <end position="71"/>
    </location>
</feature>
<proteinExistence type="predicted"/>
<reference evidence="2" key="1">
    <citation type="journal article" date="2014" name="Int. J. Syst. Evol. Microbiol.">
        <title>Complete genome sequence of Corynebacterium casei LMG S-19264T (=DSM 44701T), isolated from a smear-ripened cheese.</title>
        <authorList>
            <consortium name="US DOE Joint Genome Institute (JGI-PGF)"/>
            <person name="Walter F."/>
            <person name="Albersmeier A."/>
            <person name="Kalinowski J."/>
            <person name="Ruckert C."/>
        </authorList>
    </citation>
    <scope>NUCLEOTIDE SEQUENCE</scope>
    <source>
        <strain evidence="2">KCTC 22169</strain>
    </source>
</reference>
<dbReference type="AlphaFoldDB" id="A0A918NFL7"/>
<accession>A0A918NFL7</accession>
<evidence type="ECO:0000256" key="1">
    <source>
        <dbReference type="SAM" id="Phobius"/>
    </source>
</evidence>
<sequence length="128" mass="13785">MLNPIVAAYVFGLLAGVAVLFQWALALGAPWGEMAMGGRYPGRFPPGLRFAALVQSFLLVVIALVVFTRAGMMLGDYLVFSRYAIWFVVGFCGISAVLNTITPSKKERLLWAPVTFGLLVCGLIVALS</sequence>
<gene>
    <name evidence="2" type="ORF">GCM10007392_34490</name>
</gene>
<evidence type="ECO:0000313" key="2">
    <source>
        <dbReference type="EMBL" id="GGX63936.1"/>
    </source>
</evidence>
<dbReference type="RefSeq" id="WP_189610999.1">
    <property type="nucleotide sequence ID" value="NZ_BMXR01000009.1"/>
</dbReference>
<dbReference type="EMBL" id="BMXR01000009">
    <property type="protein sequence ID" value="GGX63936.1"/>
    <property type="molecule type" value="Genomic_DNA"/>
</dbReference>
<dbReference type="Proteomes" id="UP000626148">
    <property type="component" value="Unassembled WGS sequence"/>
</dbReference>
<feature type="transmembrane region" description="Helical" evidence="1">
    <location>
        <begin position="109"/>
        <end position="127"/>
    </location>
</feature>
<keyword evidence="3" id="KW-1185">Reference proteome</keyword>
<feature type="transmembrane region" description="Helical" evidence="1">
    <location>
        <begin position="83"/>
        <end position="102"/>
    </location>
</feature>